<dbReference type="Proteomes" id="UP001189429">
    <property type="component" value="Unassembled WGS sequence"/>
</dbReference>
<evidence type="ECO:0000313" key="3">
    <source>
        <dbReference type="Proteomes" id="UP001189429"/>
    </source>
</evidence>
<feature type="compositionally biased region" description="Basic and acidic residues" evidence="1">
    <location>
        <begin position="62"/>
        <end position="87"/>
    </location>
</feature>
<accession>A0ABN9SGW6</accession>
<sequence length="129" mass="13525">MLLLSAPPPQAPTRCPSDGRSNASEPPVGPSYPGLRGKSEPAAARAKKENLARSACAWGRQARVEGRGSSEEGAEKGKGRETRDMLRRIPRGTAARLGTAAGSHAKTSSGTDCAPAEVYTRLSHFKELG</sequence>
<protein>
    <submittedName>
        <fullName evidence="2">Uncharacterized protein</fullName>
    </submittedName>
</protein>
<comment type="caution">
    <text evidence="2">The sequence shown here is derived from an EMBL/GenBank/DDBJ whole genome shotgun (WGS) entry which is preliminary data.</text>
</comment>
<evidence type="ECO:0000313" key="2">
    <source>
        <dbReference type="EMBL" id="CAK0830246.1"/>
    </source>
</evidence>
<feature type="compositionally biased region" description="Pro residues" evidence="1">
    <location>
        <begin position="1"/>
        <end position="11"/>
    </location>
</feature>
<name>A0ABN9SGW6_9DINO</name>
<keyword evidence="3" id="KW-1185">Reference proteome</keyword>
<reference evidence="2" key="1">
    <citation type="submission" date="2023-10" db="EMBL/GenBank/DDBJ databases">
        <authorList>
            <person name="Chen Y."/>
            <person name="Shah S."/>
            <person name="Dougan E. K."/>
            <person name="Thang M."/>
            <person name="Chan C."/>
        </authorList>
    </citation>
    <scope>NUCLEOTIDE SEQUENCE [LARGE SCALE GENOMIC DNA]</scope>
</reference>
<proteinExistence type="predicted"/>
<organism evidence="2 3">
    <name type="scientific">Prorocentrum cordatum</name>
    <dbReference type="NCBI Taxonomy" id="2364126"/>
    <lineage>
        <taxon>Eukaryota</taxon>
        <taxon>Sar</taxon>
        <taxon>Alveolata</taxon>
        <taxon>Dinophyceae</taxon>
        <taxon>Prorocentrales</taxon>
        <taxon>Prorocentraceae</taxon>
        <taxon>Prorocentrum</taxon>
    </lineage>
</organism>
<evidence type="ECO:0000256" key="1">
    <source>
        <dbReference type="SAM" id="MobiDB-lite"/>
    </source>
</evidence>
<feature type="region of interest" description="Disordered" evidence="1">
    <location>
        <begin position="1"/>
        <end position="114"/>
    </location>
</feature>
<gene>
    <name evidence="2" type="ORF">PCOR1329_LOCUS28939</name>
</gene>
<dbReference type="EMBL" id="CAUYUJ010010779">
    <property type="protein sequence ID" value="CAK0830246.1"/>
    <property type="molecule type" value="Genomic_DNA"/>
</dbReference>
<feature type="compositionally biased region" description="Low complexity" evidence="1">
    <location>
        <begin position="91"/>
        <end position="102"/>
    </location>
</feature>